<sequence>MAWTQKDLDDLEKAFKSGVLKVKYQDRETEYRSFEEMKALLEEARAQLSGKVRTPHTFTSYDRGYQ</sequence>
<protein>
    <submittedName>
        <fullName evidence="1">Uncharacterized protein</fullName>
    </submittedName>
</protein>
<dbReference type="Proteomes" id="UP000319732">
    <property type="component" value="Unassembled WGS sequence"/>
</dbReference>
<proteinExistence type="predicted"/>
<evidence type="ECO:0000313" key="1">
    <source>
        <dbReference type="EMBL" id="TQV85201.1"/>
    </source>
</evidence>
<name>A0A545U6U6_9GAMM</name>
<dbReference type="EMBL" id="VHSG01000004">
    <property type="protein sequence ID" value="TQV85201.1"/>
    <property type="molecule type" value="Genomic_DNA"/>
</dbReference>
<organism evidence="1 2">
    <name type="scientific">Exilibacterium tricleocarpae</name>
    <dbReference type="NCBI Taxonomy" id="2591008"/>
    <lineage>
        <taxon>Bacteria</taxon>
        <taxon>Pseudomonadati</taxon>
        <taxon>Pseudomonadota</taxon>
        <taxon>Gammaproteobacteria</taxon>
        <taxon>Cellvibrionales</taxon>
        <taxon>Cellvibrionaceae</taxon>
        <taxon>Exilibacterium</taxon>
    </lineage>
</organism>
<gene>
    <name evidence="1" type="ORF">FKG94_03150</name>
</gene>
<keyword evidence="2" id="KW-1185">Reference proteome</keyword>
<dbReference type="RefSeq" id="WP_142902748.1">
    <property type="nucleotide sequence ID" value="NZ_ML660088.1"/>
</dbReference>
<dbReference type="AlphaFoldDB" id="A0A545U6U6"/>
<comment type="caution">
    <text evidence="1">The sequence shown here is derived from an EMBL/GenBank/DDBJ whole genome shotgun (WGS) entry which is preliminary data.</text>
</comment>
<accession>A0A545U6U6</accession>
<evidence type="ECO:0000313" key="2">
    <source>
        <dbReference type="Proteomes" id="UP000319732"/>
    </source>
</evidence>
<dbReference type="NCBIfam" id="NF047331">
    <property type="entry name" value="phage_HTJ"/>
    <property type="match status" value="1"/>
</dbReference>
<dbReference type="OrthoDB" id="5574012at2"/>
<reference evidence="1 2" key="1">
    <citation type="submission" date="2019-06" db="EMBL/GenBank/DDBJ databases">
        <title>Whole genome sequence for Cellvibrionaceae sp. R142.</title>
        <authorList>
            <person name="Wang G."/>
        </authorList>
    </citation>
    <scope>NUCLEOTIDE SEQUENCE [LARGE SCALE GENOMIC DNA]</scope>
    <source>
        <strain evidence="1 2">R142</strain>
    </source>
</reference>